<dbReference type="InterPro" id="IPR029675">
    <property type="entry name" value="PGAP4"/>
</dbReference>
<dbReference type="GO" id="GO:0006506">
    <property type="term" value="P:GPI anchor biosynthetic process"/>
    <property type="evidence" value="ECO:0007669"/>
    <property type="project" value="InterPro"/>
</dbReference>
<dbReference type="Proteomes" id="UP000011083">
    <property type="component" value="Unassembled WGS sequence"/>
</dbReference>
<dbReference type="OrthoDB" id="2016523at2759"/>
<dbReference type="RefSeq" id="XP_004337615.1">
    <property type="nucleotide sequence ID" value="XM_004337567.1"/>
</dbReference>
<reference evidence="2 3" key="1">
    <citation type="journal article" date="2013" name="Genome Biol.">
        <title>Genome of Acanthamoeba castellanii highlights extensive lateral gene transfer and early evolution of tyrosine kinase signaling.</title>
        <authorList>
            <person name="Clarke M."/>
            <person name="Lohan A.J."/>
            <person name="Liu B."/>
            <person name="Lagkouvardos I."/>
            <person name="Roy S."/>
            <person name="Zafar N."/>
            <person name="Bertelli C."/>
            <person name="Schilde C."/>
            <person name="Kianianmomeni A."/>
            <person name="Burglin T.R."/>
            <person name="Frech C."/>
            <person name="Turcotte B."/>
            <person name="Kopec K.O."/>
            <person name="Synnott J.M."/>
            <person name="Choo C."/>
            <person name="Paponov I."/>
            <person name="Finkler A."/>
            <person name="Soon Heng Tan C."/>
            <person name="Hutchins A.P."/>
            <person name="Weinmeier T."/>
            <person name="Rattei T."/>
            <person name="Chu J.S."/>
            <person name="Gimenez G."/>
            <person name="Irimia M."/>
            <person name="Rigden D.J."/>
            <person name="Fitzpatrick D.A."/>
            <person name="Lorenzo-Morales J."/>
            <person name="Bateman A."/>
            <person name="Chiu C.H."/>
            <person name="Tang P."/>
            <person name="Hegemann P."/>
            <person name="Fromm H."/>
            <person name="Raoult D."/>
            <person name="Greub G."/>
            <person name="Miranda-Saavedra D."/>
            <person name="Chen N."/>
            <person name="Nash P."/>
            <person name="Ginger M.L."/>
            <person name="Horn M."/>
            <person name="Schaap P."/>
            <person name="Caler L."/>
            <person name="Loftus B."/>
        </authorList>
    </citation>
    <scope>NUCLEOTIDE SEQUENCE [LARGE SCALE GENOMIC DNA]</scope>
    <source>
        <strain evidence="2 3">Neff</strain>
    </source>
</reference>
<keyword evidence="1" id="KW-1133">Transmembrane helix</keyword>
<feature type="transmembrane region" description="Helical" evidence="1">
    <location>
        <begin position="283"/>
        <end position="306"/>
    </location>
</feature>
<feature type="transmembrane region" description="Helical" evidence="1">
    <location>
        <begin position="226"/>
        <end position="251"/>
    </location>
</feature>
<sequence>MMKRGLSWRVAVRWLWVAAAAWAVYGLLLYGHARHPPTALDGAPATQPKTRKELCMVISTVDRPGARYLLQSTASILEGLSEKQLKKSQLLIVNTDDRNTSAEYRADLELLRRTPGVEMIEGSPHVPTADEARADPFVQWLSKERDDYVFTLNQCRSRNPKYILLFEDDVWAADHWYSRLLPNLHKLEAADAQLGSDSATSEWAFVKLYMAVQYDEYDLYLHARDVVFFVSYGVAWGLVAIAAYVVFLVVAHSRRVSAGDRHGHGQVGVWSRAEVKAIVMRDWNTLVCAFIVANVVAAALVAPICISKQSFNLTRKPEGIWPTISRSCAQAQLFKAGPLLDRTMECVMANDYRVTKHGVDLLVSDCARKVGGTVYENIPHLFQHIGIHSSSSVKRKQQDHHAWIPHMSVYFEEGIDAPAHKSLMDFVNSLPDEELLNS</sequence>
<gene>
    <name evidence="2" type="ORF">ACA1_164840</name>
</gene>
<protein>
    <submittedName>
        <fullName evidence="2">Uncharacterized protein</fullName>
    </submittedName>
</protein>
<name>L8GRS7_ACACF</name>
<evidence type="ECO:0000313" key="2">
    <source>
        <dbReference type="EMBL" id="ELR15602.1"/>
    </source>
</evidence>
<organism evidence="2 3">
    <name type="scientific">Acanthamoeba castellanii (strain ATCC 30010 / Neff)</name>
    <dbReference type="NCBI Taxonomy" id="1257118"/>
    <lineage>
        <taxon>Eukaryota</taxon>
        <taxon>Amoebozoa</taxon>
        <taxon>Discosea</taxon>
        <taxon>Longamoebia</taxon>
        <taxon>Centramoebida</taxon>
        <taxon>Acanthamoebidae</taxon>
        <taxon>Acanthamoeba</taxon>
    </lineage>
</organism>
<dbReference type="AlphaFoldDB" id="L8GRS7"/>
<dbReference type="GO" id="GO:0000139">
    <property type="term" value="C:Golgi membrane"/>
    <property type="evidence" value="ECO:0007669"/>
    <property type="project" value="InterPro"/>
</dbReference>
<evidence type="ECO:0000256" key="1">
    <source>
        <dbReference type="SAM" id="Phobius"/>
    </source>
</evidence>
<dbReference type="GO" id="GO:0016757">
    <property type="term" value="F:glycosyltransferase activity"/>
    <property type="evidence" value="ECO:0007669"/>
    <property type="project" value="InterPro"/>
</dbReference>
<dbReference type="PANTHER" id="PTHR31410">
    <property type="entry name" value="TRANSMEMBRANE PROTEIN 246"/>
    <property type="match status" value="1"/>
</dbReference>
<dbReference type="EMBL" id="KB008026">
    <property type="protein sequence ID" value="ELR15602.1"/>
    <property type="molecule type" value="Genomic_DNA"/>
</dbReference>
<proteinExistence type="predicted"/>
<evidence type="ECO:0000313" key="3">
    <source>
        <dbReference type="Proteomes" id="UP000011083"/>
    </source>
</evidence>
<dbReference type="PANTHER" id="PTHR31410:SF1">
    <property type="entry name" value="POST-GPI ATTACHMENT TO PROTEINS FACTOR 4"/>
    <property type="match status" value="1"/>
</dbReference>
<keyword evidence="1" id="KW-0812">Transmembrane</keyword>
<feature type="transmembrane region" description="Helical" evidence="1">
    <location>
        <begin position="12"/>
        <end position="30"/>
    </location>
</feature>
<dbReference type="KEGG" id="acan:ACA1_164840"/>
<accession>L8GRS7</accession>
<dbReference type="VEuPathDB" id="AmoebaDB:ACA1_164840"/>
<dbReference type="GeneID" id="14916219"/>
<keyword evidence="1" id="KW-0472">Membrane</keyword>
<keyword evidence="3" id="KW-1185">Reference proteome</keyword>